<dbReference type="VEuPathDB" id="FungiDB:ATCC64974_59040"/>
<dbReference type="InterPro" id="IPR003663">
    <property type="entry name" value="Sugar/inositol_transpt"/>
</dbReference>
<comment type="caution">
    <text evidence="10">The sequence shown here is derived from an EMBL/GenBank/DDBJ whole genome shotgun (WGS) entry which is preliminary data.</text>
</comment>
<keyword evidence="6 8" id="KW-0472">Membrane</keyword>
<evidence type="ECO:0000256" key="3">
    <source>
        <dbReference type="ARBA" id="ARBA00022448"/>
    </source>
</evidence>
<feature type="transmembrane region" description="Helical" evidence="8">
    <location>
        <begin position="353"/>
        <end position="372"/>
    </location>
</feature>
<feature type="transmembrane region" description="Helical" evidence="8">
    <location>
        <begin position="423"/>
        <end position="441"/>
    </location>
</feature>
<feature type="transmembrane region" description="Helical" evidence="8">
    <location>
        <begin position="326"/>
        <end position="347"/>
    </location>
</feature>
<dbReference type="InterPro" id="IPR005829">
    <property type="entry name" value="Sugar_transporter_CS"/>
</dbReference>
<dbReference type="InterPro" id="IPR050360">
    <property type="entry name" value="MFS_Sugar_Transporters"/>
</dbReference>
<dbReference type="FunFam" id="1.20.1250.20:FF:000134">
    <property type="entry name" value="MFS sugar transporter protein"/>
    <property type="match status" value="1"/>
</dbReference>
<comment type="similarity">
    <text evidence="2 7">Belongs to the major facilitator superfamily. Sugar transporter (TC 2.A.1.1) family.</text>
</comment>
<evidence type="ECO:0000256" key="5">
    <source>
        <dbReference type="ARBA" id="ARBA00022989"/>
    </source>
</evidence>
<dbReference type="OrthoDB" id="6612291at2759"/>
<gene>
    <name evidence="10" type="ORF">ABL_01151</name>
</gene>
<evidence type="ECO:0000313" key="11">
    <source>
        <dbReference type="Proteomes" id="UP000068243"/>
    </source>
</evidence>
<accession>A0A100I5U8</accession>
<dbReference type="OMA" id="GTNIAYW"/>
<dbReference type="PANTHER" id="PTHR48022">
    <property type="entry name" value="PLASTIDIC GLUCOSE TRANSPORTER 4"/>
    <property type="match status" value="1"/>
</dbReference>
<feature type="transmembrane region" description="Helical" evidence="8">
    <location>
        <begin position="169"/>
        <end position="192"/>
    </location>
</feature>
<name>A0A100I5U8_ASPNG</name>
<dbReference type="InterPro" id="IPR005828">
    <property type="entry name" value="MFS_sugar_transport-like"/>
</dbReference>
<feature type="transmembrane region" description="Helical" evidence="8">
    <location>
        <begin position="298"/>
        <end position="319"/>
    </location>
</feature>
<evidence type="ECO:0000256" key="4">
    <source>
        <dbReference type="ARBA" id="ARBA00022692"/>
    </source>
</evidence>
<evidence type="ECO:0000256" key="2">
    <source>
        <dbReference type="ARBA" id="ARBA00010992"/>
    </source>
</evidence>
<dbReference type="Gene3D" id="1.20.1250.20">
    <property type="entry name" value="MFS general substrate transporter like domains"/>
    <property type="match status" value="1"/>
</dbReference>
<dbReference type="Proteomes" id="UP000068243">
    <property type="component" value="Unassembled WGS sequence"/>
</dbReference>
<dbReference type="VEuPathDB" id="FungiDB:An02g00060"/>
<dbReference type="InterPro" id="IPR036259">
    <property type="entry name" value="MFS_trans_sf"/>
</dbReference>
<dbReference type="Pfam" id="PF00083">
    <property type="entry name" value="Sugar_tr"/>
    <property type="match status" value="1"/>
</dbReference>
<organism evidence="10 11">
    <name type="scientific">Aspergillus niger</name>
    <dbReference type="NCBI Taxonomy" id="5061"/>
    <lineage>
        <taxon>Eukaryota</taxon>
        <taxon>Fungi</taxon>
        <taxon>Dikarya</taxon>
        <taxon>Ascomycota</taxon>
        <taxon>Pezizomycotina</taxon>
        <taxon>Eurotiomycetes</taxon>
        <taxon>Eurotiomycetidae</taxon>
        <taxon>Eurotiales</taxon>
        <taxon>Aspergillaceae</taxon>
        <taxon>Aspergillus</taxon>
        <taxon>Aspergillus subgen. Circumdati</taxon>
    </lineage>
</organism>
<dbReference type="NCBIfam" id="TIGR00879">
    <property type="entry name" value="SP"/>
    <property type="match status" value="1"/>
</dbReference>
<evidence type="ECO:0000256" key="6">
    <source>
        <dbReference type="ARBA" id="ARBA00023136"/>
    </source>
</evidence>
<keyword evidence="4 8" id="KW-0812">Transmembrane</keyword>
<feature type="transmembrane region" description="Helical" evidence="8">
    <location>
        <begin position="9"/>
        <end position="29"/>
    </location>
</feature>
<keyword evidence="5 8" id="KW-1133">Transmembrane helix</keyword>
<evidence type="ECO:0000256" key="1">
    <source>
        <dbReference type="ARBA" id="ARBA00004141"/>
    </source>
</evidence>
<comment type="subcellular location">
    <subcellularLocation>
        <location evidence="1">Membrane</location>
        <topology evidence="1">Multi-pass membrane protein</topology>
    </subcellularLocation>
</comment>
<evidence type="ECO:0000256" key="8">
    <source>
        <dbReference type="SAM" id="Phobius"/>
    </source>
</evidence>
<evidence type="ECO:0000313" key="10">
    <source>
        <dbReference type="EMBL" id="GAQ35292.1"/>
    </source>
</evidence>
<feature type="transmembrane region" description="Helical" evidence="8">
    <location>
        <begin position="138"/>
        <end position="157"/>
    </location>
</feature>
<dbReference type="EMBL" id="BCMY01000001">
    <property type="protein sequence ID" value="GAQ35292.1"/>
    <property type="molecule type" value="Genomic_DNA"/>
</dbReference>
<dbReference type="InterPro" id="IPR020846">
    <property type="entry name" value="MFS_dom"/>
</dbReference>
<dbReference type="GO" id="GO:0016020">
    <property type="term" value="C:membrane"/>
    <property type="evidence" value="ECO:0007669"/>
    <property type="project" value="UniProtKB-SubCell"/>
</dbReference>
<dbReference type="PANTHER" id="PTHR48022:SF28">
    <property type="entry name" value="MAJOR FACILITATOR SUPERFAMILY (MFS) PROFILE DOMAIN-CONTAINING PROTEIN-RELATED"/>
    <property type="match status" value="1"/>
</dbReference>
<proteinExistence type="inferred from homology"/>
<feature type="transmembrane region" description="Helical" evidence="8">
    <location>
        <begin position="260"/>
        <end position="278"/>
    </location>
</feature>
<feature type="transmembrane region" description="Helical" evidence="8">
    <location>
        <begin position="107"/>
        <end position="129"/>
    </location>
</feature>
<reference evidence="11" key="1">
    <citation type="journal article" date="2016" name="Genome Announc.">
        <title>Draft genome sequence of Aspergillus niger strain An76.</title>
        <authorList>
            <person name="Gong W."/>
            <person name="Cheng Z."/>
            <person name="Zhang H."/>
            <person name="Liu L."/>
            <person name="Gao P."/>
            <person name="Wang L."/>
        </authorList>
    </citation>
    <scope>NUCLEOTIDE SEQUENCE [LARGE SCALE GENOMIC DNA]</scope>
    <source>
        <strain evidence="11">An76</strain>
    </source>
</reference>
<feature type="domain" description="Major facilitator superfamily (MFS) profile" evidence="9">
    <location>
        <begin position="13"/>
        <end position="445"/>
    </location>
</feature>
<evidence type="ECO:0000256" key="7">
    <source>
        <dbReference type="RuleBase" id="RU003346"/>
    </source>
</evidence>
<protein>
    <submittedName>
        <fullName evidence="10">Sugar transporter</fullName>
    </submittedName>
</protein>
<sequence length="514" mass="56326">MLSLRGKPLVYLVTVVSSTGFCLFGYDNGLMGQVISEPNFLNMIGNPDAAVQGLAVSSYDIGCMLGALAAVLISEQIGRRRTILLACIVHIVGDVVNASSFSLAQLLVSRIILGVGLGLFTSASPVWLAETATAQMRAVMVAVQLTFLIIGTNIAYWVDYGLGFLDNEISWRVPFALQAIYPIVAFGFTLVLPESPRWLASHGHSEAAAAALSAFRDLPVDHELVQAELQDIALAIALESDGGSWGSLFRQGPSKVRTRVIIACAANSMQSYTGINFVEYYFPFILTNSVGLGTNLANLVSGCSQIWFLLSSFVTWYYINKLGRRRLFCLGNLGMGCCMIAVCITLWKDSQVSVIITVVFFFLYLSFFTWGWMSNMWTYPAEILPLHVRSKALALSVFFQWANQFWTVEIAPVTIDNIGWRTYIIWAILNFVCCVIVYLFFPETSSLTLESVDFLFSSSSNVREVVARSEQIYLNHSHLDVGAAAAAAVGGDGKEKSLEDGVAQVTHVERHVAV</sequence>
<keyword evidence="3 7" id="KW-0813">Transport</keyword>
<feature type="transmembrane region" description="Helical" evidence="8">
    <location>
        <begin position="83"/>
        <end position="101"/>
    </location>
</feature>
<feature type="transmembrane region" description="Helical" evidence="8">
    <location>
        <begin position="49"/>
        <end position="71"/>
    </location>
</feature>
<evidence type="ECO:0000259" key="9">
    <source>
        <dbReference type="PROSITE" id="PS50850"/>
    </source>
</evidence>
<dbReference type="VEuPathDB" id="FungiDB:M747DRAFT_327624"/>
<dbReference type="SUPFAM" id="SSF103473">
    <property type="entry name" value="MFS general substrate transporter"/>
    <property type="match status" value="1"/>
</dbReference>
<dbReference type="GO" id="GO:0005351">
    <property type="term" value="F:carbohydrate:proton symporter activity"/>
    <property type="evidence" value="ECO:0007669"/>
    <property type="project" value="TreeGrafter"/>
</dbReference>
<dbReference type="VEuPathDB" id="FungiDB:ASPNIDRAFT2_1088440"/>
<dbReference type="PROSITE" id="PS50850">
    <property type="entry name" value="MFS"/>
    <property type="match status" value="1"/>
</dbReference>
<dbReference type="PRINTS" id="PR00171">
    <property type="entry name" value="SUGRTRNSPORT"/>
</dbReference>
<dbReference type="PROSITE" id="PS00216">
    <property type="entry name" value="SUGAR_TRANSPORT_1"/>
    <property type="match status" value="1"/>
</dbReference>
<dbReference type="PaxDb" id="5061-CADANGAP00001464"/>
<dbReference type="AlphaFoldDB" id="A0A100I5U8"/>
<keyword evidence="10" id="KW-0762">Sugar transport</keyword>